<accession>A0A6G1HYM3</accession>
<dbReference type="EMBL" id="ML996693">
    <property type="protein sequence ID" value="KAF2401148.1"/>
    <property type="molecule type" value="Genomic_DNA"/>
</dbReference>
<organism evidence="1 2">
    <name type="scientific">Trichodelitschia bisporula</name>
    <dbReference type="NCBI Taxonomy" id="703511"/>
    <lineage>
        <taxon>Eukaryota</taxon>
        <taxon>Fungi</taxon>
        <taxon>Dikarya</taxon>
        <taxon>Ascomycota</taxon>
        <taxon>Pezizomycotina</taxon>
        <taxon>Dothideomycetes</taxon>
        <taxon>Dothideomycetes incertae sedis</taxon>
        <taxon>Phaeotrichales</taxon>
        <taxon>Phaeotrichaceae</taxon>
        <taxon>Trichodelitschia</taxon>
    </lineage>
</organism>
<evidence type="ECO:0000313" key="2">
    <source>
        <dbReference type="Proteomes" id="UP000799640"/>
    </source>
</evidence>
<dbReference type="AlphaFoldDB" id="A0A6G1HYM3"/>
<reference evidence="1" key="1">
    <citation type="journal article" date="2020" name="Stud. Mycol.">
        <title>101 Dothideomycetes genomes: a test case for predicting lifestyles and emergence of pathogens.</title>
        <authorList>
            <person name="Haridas S."/>
            <person name="Albert R."/>
            <person name="Binder M."/>
            <person name="Bloem J."/>
            <person name="Labutti K."/>
            <person name="Salamov A."/>
            <person name="Andreopoulos B."/>
            <person name="Baker S."/>
            <person name="Barry K."/>
            <person name="Bills G."/>
            <person name="Bluhm B."/>
            <person name="Cannon C."/>
            <person name="Castanera R."/>
            <person name="Culley D."/>
            <person name="Daum C."/>
            <person name="Ezra D."/>
            <person name="Gonzalez J."/>
            <person name="Henrissat B."/>
            <person name="Kuo A."/>
            <person name="Liang C."/>
            <person name="Lipzen A."/>
            <person name="Lutzoni F."/>
            <person name="Magnuson J."/>
            <person name="Mondo S."/>
            <person name="Nolan M."/>
            <person name="Ohm R."/>
            <person name="Pangilinan J."/>
            <person name="Park H.-J."/>
            <person name="Ramirez L."/>
            <person name="Alfaro M."/>
            <person name="Sun H."/>
            <person name="Tritt A."/>
            <person name="Yoshinaga Y."/>
            <person name="Zwiers L.-H."/>
            <person name="Turgeon B."/>
            <person name="Goodwin S."/>
            <person name="Spatafora J."/>
            <person name="Crous P."/>
            <person name="Grigoriev I."/>
        </authorList>
    </citation>
    <scope>NUCLEOTIDE SEQUENCE</scope>
    <source>
        <strain evidence="1">CBS 262.69</strain>
    </source>
</reference>
<protein>
    <submittedName>
        <fullName evidence="1">Uncharacterized protein</fullName>
    </submittedName>
</protein>
<dbReference type="Proteomes" id="UP000799640">
    <property type="component" value="Unassembled WGS sequence"/>
</dbReference>
<gene>
    <name evidence="1" type="ORF">EJ06DRAFT_379679</name>
</gene>
<evidence type="ECO:0000313" key="1">
    <source>
        <dbReference type="EMBL" id="KAF2401148.1"/>
    </source>
</evidence>
<name>A0A6G1HYM3_9PEZI</name>
<sequence>MVSTCGVAACGLRVVKFMHAIVLLLVQLPVYICTTSCTTAVYQLGSLIQQWVPLAVVVKQLAKINAASLPLSPADCLSSPWRREFEGEIHMHTPGRSFAICQPFIAITSVGVLQLSECIVLRCVSAFRFLTTNHTTPQSRTDCVGCGGRALADE</sequence>
<proteinExistence type="predicted"/>
<keyword evidence="2" id="KW-1185">Reference proteome</keyword>